<feature type="non-terminal residue" evidence="1">
    <location>
        <position position="1"/>
    </location>
</feature>
<gene>
    <name evidence="1" type="ORF">FWILDA_LOCUS16221</name>
</gene>
<dbReference type="Proteomes" id="UP001153678">
    <property type="component" value="Unassembled WGS sequence"/>
</dbReference>
<protein>
    <submittedName>
        <fullName evidence="1">18800_t:CDS:1</fullName>
    </submittedName>
</protein>
<dbReference type="EMBL" id="CAMKVN010009977">
    <property type="protein sequence ID" value="CAI2193726.1"/>
    <property type="molecule type" value="Genomic_DNA"/>
</dbReference>
<keyword evidence="2" id="KW-1185">Reference proteome</keyword>
<proteinExistence type="predicted"/>
<name>A0A9W4X443_9GLOM</name>
<reference evidence="1" key="1">
    <citation type="submission" date="2022-08" db="EMBL/GenBank/DDBJ databases">
        <authorList>
            <person name="Kallberg Y."/>
            <person name="Tangrot J."/>
            <person name="Rosling A."/>
        </authorList>
    </citation>
    <scope>NUCLEOTIDE SEQUENCE</scope>
    <source>
        <strain evidence="1">Wild A</strain>
    </source>
</reference>
<comment type="caution">
    <text evidence="1">The sequence shown here is derived from an EMBL/GenBank/DDBJ whole genome shotgun (WGS) entry which is preliminary data.</text>
</comment>
<feature type="non-terminal residue" evidence="1">
    <location>
        <position position="75"/>
    </location>
</feature>
<sequence>MISQHFKGQSYSNKQIALASCKEVEPYKYINSQDRFLGTKLLPIYEYTTKLYGKITQEDYEYAQKIWKEFGCKNL</sequence>
<dbReference type="AlphaFoldDB" id="A0A9W4X443"/>
<evidence type="ECO:0000313" key="2">
    <source>
        <dbReference type="Proteomes" id="UP001153678"/>
    </source>
</evidence>
<accession>A0A9W4X443</accession>
<organism evidence="1 2">
    <name type="scientific">Funneliformis geosporum</name>
    <dbReference type="NCBI Taxonomy" id="1117311"/>
    <lineage>
        <taxon>Eukaryota</taxon>
        <taxon>Fungi</taxon>
        <taxon>Fungi incertae sedis</taxon>
        <taxon>Mucoromycota</taxon>
        <taxon>Glomeromycotina</taxon>
        <taxon>Glomeromycetes</taxon>
        <taxon>Glomerales</taxon>
        <taxon>Glomeraceae</taxon>
        <taxon>Funneliformis</taxon>
    </lineage>
</organism>
<evidence type="ECO:0000313" key="1">
    <source>
        <dbReference type="EMBL" id="CAI2193726.1"/>
    </source>
</evidence>